<dbReference type="SUPFAM" id="SSF101790">
    <property type="entry name" value="Aminomethyltransferase beta-barrel domain"/>
    <property type="match status" value="1"/>
</dbReference>
<dbReference type="HAMAP" id="MF_00259">
    <property type="entry name" value="GcvT"/>
    <property type="match status" value="1"/>
</dbReference>
<proteinExistence type="inferred from homology"/>
<feature type="binding site" evidence="8">
    <location>
        <position position="224"/>
    </location>
    <ligand>
        <name>substrate</name>
    </ligand>
</feature>
<dbReference type="PANTHER" id="PTHR43757">
    <property type="entry name" value="AMINOMETHYLTRANSFERASE"/>
    <property type="match status" value="1"/>
</dbReference>
<dbReference type="GO" id="GO:0005829">
    <property type="term" value="C:cytosol"/>
    <property type="evidence" value="ECO:0007669"/>
    <property type="project" value="TreeGrafter"/>
</dbReference>
<dbReference type="InterPro" id="IPR029043">
    <property type="entry name" value="GcvT/YgfZ_C"/>
</dbReference>
<comment type="similarity">
    <text evidence="1 7">Belongs to the GcvT family.</text>
</comment>
<accession>A0A378Q943</accession>
<dbReference type="Proteomes" id="UP000255193">
    <property type="component" value="Unassembled WGS sequence"/>
</dbReference>
<evidence type="ECO:0000256" key="4">
    <source>
        <dbReference type="ARBA" id="ARBA00022679"/>
    </source>
</evidence>
<dbReference type="GO" id="GO:0008168">
    <property type="term" value="F:methyltransferase activity"/>
    <property type="evidence" value="ECO:0007669"/>
    <property type="project" value="UniProtKB-KW"/>
</dbReference>
<dbReference type="AlphaFoldDB" id="A0A378Q943"/>
<dbReference type="Pfam" id="PF01571">
    <property type="entry name" value="GCV_T"/>
    <property type="match status" value="1"/>
</dbReference>
<evidence type="ECO:0000256" key="5">
    <source>
        <dbReference type="ARBA" id="ARBA00031395"/>
    </source>
</evidence>
<evidence type="ECO:0000256" key="6">
    <source>
        <dbReference type="ARBA" id="ARBA00047665"/>
    </source>
</evidence>
<keyword evidence="11" id="KW-0489">Methyltransferase</keyword>
<dbReference type="RefSeq" id="WP_067055678.1">
    <property type="nucleotide sequence ID" value="NZ_MXAO01000006.1"/>
</dbReference>
<reference evidence="11 12" key="1">
    <citation type="submission" date="2018-06" db="EMBL/GenBank/DDBJ databases">
        <authorList>
            <consortium name="Pathogen Informatics"/>
            <person name="Doyle S."/>
        </authorList>
    </citation>
    <scope>NUCLEOTIDE SEQUENCE [LARGE SCALE GENOMIC DNA]</scope>
    <source>
        <strain evidence="11 12">NCTC11091</strain>
    </source>
</reference>
<evidence type="ECO:0000256" key="8">
    <source>
        <dbReference type="PIRSR" id="PIRSR006487-1"/>
    </source>
</evidence>
<dbReference type="PANTHER" id="PTHR43757:SF2">
    <property type="entry name" value="AMINOMETHYLTRANSFERASE, MITOCHONDRIAL"/>
    <property type="match status" value="1"/>
</dbReference>
<dbReference type="InterPro" id="IPR013977">
    <property type="entry name" value="GcvT_C"/>
</dbReference>
<dbReference type="NCBIfam" id="TIGR00528">
    <property type="entry name" value="gcvT"/>
    <property type="match status" value="1"/>
</dbReference>
<dbReference type="GO" id="GO:0004047">
    <property type="term" value="F:aminomethyltransferase activity"/>
    <property type="evidence" value="ECO:0007669"/>
    <property type="project" value="UniProtKB-UniRule"/>
</dbReference>
<dbReference type="InterPro" id="IPR027266">
    <property type="entry name" value="TrmE/GcvT-like"/>
</dbReference>
<dbReference type="EMBL" id="UGQA01000001">
    <property type="protein sequence ID" value="STY95717.1"/>
    <property type="molecule type" value="Genomic_DNA"/>
</dbReference>
<feature type="domain" description="Aminomethyltransferase C-terminal" evidence="10">
    <location>
        <begin position="314"/>
        <end position="388"/>
    </location>
</feature>
<gene>
    <name evidence="7 11" type="primary">gcvT</name>
    <name evidence="11" type="ORF">NCTC11091_01515</name>
</gene>
<dbReference type="Pfam" id="PF08669">
    <property type="entry name" value="GCV_T_C"/>
    <property type="match status" value="1"/>
</dbReference>
<dbReference type="Gene3D" id="2.40.30.110">
    <property type="entry name" value="Aminomethyltransferase beta-barrel domains"/>
    <property type="match status" value="1"/>
</dbReference>
<protein>
    <recommendedName>
        <fullName evidence="2 7">Aminomethyltransferase</fullName>
        <ecNumber evidence="2 7">2.1.2.10</ecNumber>
    </recommendedName>
    <alternativeName>
        <fullName evidence="5 7">Glycine cleavage system T protein</fullName>
    </alternativeName>
</protein>
<organism evidence="11 12">
    <name type="scientific">Faucicola atlantae</name>
    <dbReference type="NCBI Taxonomy" id="34059"/>
    <lineage>
        <taxon>Bacteria</taxon>
        <taxon>Pseudomonadati</taxon>
        <taxon>Pseudomonadota</taxon>
        <taxon>Gammaproteobacteria</taxon>
        <taxon>Moraxellales</taxon>
        <taxon>Moraxellaceae</taxon>
        <taxon>Faucicola</taxon>
    </lineage>
</organism>
<evidence type="ECO:0000259" key="9">
    <source>
        <dbReference type="Pfam" id="PF01571"/>
    </source>
</evidence>
<dbReference type="FunFam" id="3.30.70.1400:FF:000001">
    <property type="entry name" value="Aminomethyltransferase"/>
    <property type="match status" value="1"/>
</dbReference>
<dbReference type="InterPro" id="IPR006223">
    <property type="entry name" value="GcvT"/>
</dbReference>
<dbReference type="GO" id="GO:0032259">
    <property type="term" value="P:methylation"/>
    <property type="evidence" value="ECO:0007669"/>
    <property type="project" value="UniProtKB-KW"/>
</dbReference>
<dbReference type="Gene3D" id="3.30.1360.120">
    <property type="entry name" value="Probable tRNA modification gtpase trme, domain 1"/>
    <property type="match status" value="1"/>
</dbReference>
<dbReference type="InterPro" id="IPR028896">
    <property type="entry name" value="GcvT/YgfZ/DmdA"/>
</dbReference>
<evidence type="ECO:0000259" key="10">
    <source>
        <dbReference type="Pfam" id="PF08669"/>
    </source>
</evidence>
<name>A0A378Q943_9GAMM</name>
<evidence type="ECO:0000256" key="1">
    <source>
        <dbReference type="ARBA" id="ARBA00008609"/>
    </source>
</evidence>
<dbReference type="NCBIfam" id="NF001567">
    <property type="entry name" value="PRK00389.1"/>
    <property type="match status" value="1"/>
</dbReference>
<sequence length="396" mass="42381">MSTPATAQAATSQTTTAQTAAPLQRTPFFDAHVAHHAKLVDFSGWELPIHYGSQIQEHDAVRTDAGMFDVSHMVISDITGQDAKAWLQRLIANDIDKAKTVGKAVYSAMLNDNGGVIDDLIVYRMNDAETAYRIVSNAATRDKNVAHFKQVAQDFADVAIQVRDDLAMLAVQGPRAIAKLSAAKPAWADVLTSLKPFVGKDLGDIEGAGWFVARTGYTGENGVEVILPAAAATQFFADLVAQGVVPAGLGARDTLRLEAGMNLYGHEMDDTITPFECGMAWTLALDDDRDFVGKSAMLAKQQQAISTKQAQMQVGLVLDGRGVLREGMAVTLADGRTGVITSGTFSPTLKQSIAIARVPVIAIDTDTQAQVDLRGKPTAVRIISLPFVRNGKKQFA</sequence>
<evidence type="ECO:0000313" key="11">
    <source>
        <dbReference type="EMBL" id="STY95717.1"/>
    </source>
</evidence>
<dbReference type="GO" id="GO:0019464">
    <property type="term" value="P:glycine decarboxylation via glycine cleavage system"/>
    <property type="evidence" value="ECO:0007669"/>
    <property type="project" value="UniProtKB-UniRule"/>
</dbReference>
<dbReference type="EC" id="2.1.2.10" evidence="2 7"/>
<dbReference type="InterPro" id="IPR006222">
    <property type="entry name" value="GCVT_N"/>
</dbReference>
<comment type="catalytic activity">
    <reaction evidence="6 7">
        <text>N(6)-[(R)-S(8)-aminomethyldihydrolipoyl]-L-lysyl-[protein] + (6S)-5,6,7,8-tetrahydrofolate = N(6)-[(R)-dihydrolipoyl]-L-lysyl-[protein] + (6R)-5,10-methylene-5,6,7,8-tetrahydrofolate + NH4(+)</text>
        <dbReference type="Rhea" id="RHEA:16945"/>
        <dbReference type="Rhea" id="RHEA-COMP:10475"/>
        <dbReference type="Rhea" id="RHEA-COMP:10492"/>
        <dbReference type="ChEBI" id="CHEBI:15636"/>
        <dbReference type="ChEBI" id="CHEBI:28938"/>
        <dbReference type="ChEBI" id="CHEBI:57453"/>
        <dbReference type="ChEBI" id="CHEBI:83100"/>
        <dbReference type="ChEBI" id="CHEBI:83143"/>
        <dbReference type="EC" id="2.1.2.10"/>
    </reaction>
</comment>
<evidence type="ECO:0000256" key="7">
    <source>
        <dbReference type="HAMAP-Rule" id="MF_00259"/>
    </source>
</evidence>
<comment type="function">
    <text evidence="7">The glycine cleavage system catalyzes the degradation of glycine.</text>
</comment>
<dbReference type="GO" id="GO:0005960">
    <property type="term" value="C:glycine cleavage complex"/>
    <property type="evidence" value="ECO:0007669"/>
    <property type="project" value="InterPro"/>
</dbReference>
<keyword evidence="4 7" id="KW-0808">Transferase</keyword>
<evidence type="ECO:0000256" key="2">
    <source>
        <dbReference type="ARBA" id="ARBA00012616"/>
    </source>
</evidence>
<keyword evidence="3 7" id="KW-0032">Aminotransferase</keyword>
<feature type="domain" description="GCVT N-terminal" evidence="9">
    <location>
        <begin position="29"/>
        <end position="286"/>
    </location>
</feature>
<dbReference type="PIRSF" id="PIRSF006487">
    <property type="entry name" value="GcvT"/>
    <property type="match status" value="1"/>
</dbReference>
<evidence type="ECO:0000313" key="12">
    <source>
        <dbReference type="Proteomes" id="UP000255193"/>
    </source>
</evidence>
<dbReference type="Gene3D" id="3.30.70.1400">
    <property type="entry name" value="Aminomethyltransferase beta-barrel domains"/>
    <property type="match status" value="1"/>
</dbReference>
<dbReference type="GO" id="GO:0008483">
    <property type="term" value="F:transaminase activity"/>
    <property type="evidence" value="ECO:0007669"/>
    <property type="project" value="UniProtKB-KW"/>
</dbReference>
<comment type="subunit">
    <text evidence="7">The glycine cleavage system is composed of four proteins: P, T, L and H.</text>
</comment>
<dbReference type="InterPro" id="IPR022903">
    <property type="entry name" value="GcvT_bac"/>
</dbReference>
<evidence type="ECO:0000256" key="3">
    <source>
        <dbReference type="ARBA" id="ARBA00022576"/>
    </source>
</evidence>
<dbReference type="SUPFAM" id="SSF103025">
    <property type="entry name" value="Folate-binding domain"/>
    <property type="match status" value="1"/>
</dbReference>
<dbReference type="Gene3D" id="4.10.1250.10">
    <property type="entry name" value="Aminomethyltransferase fragment"/>
    <property type="match status" value="1"/>
</dbReference>
<dbReference type="FunFam" id="4.10.1250.10:FF:000001">
    <property type="entry name" value="Aminomethyltransferase"/>
    <property type="match status" value="1"/>
</dbReference>